<comment type="pathway">
    <text evidence="2">Protein modification; protein sumoylation.</text>
</comment>
<evidence type="ECO:0000256" key="1">
    <source>
        <dbReference type="ARBA" id="ARBA00004123"/>
    </source>
</evidence>
<evidence type="ECO:0000256" key="6">
    <source>
        <dbReference type="ARBA" id="ARBA00044354"/>
    </source>
</evidence>
<dbReference type="GO" id="GO:0016925">
    <property type="term" value="P:protein sumoylation"/>
    <property type="evidence" value="ECO:0007669"/>
    <property type="project" value="TreeGrafter"/>
</dbReference>
<dbReference type="GO" id="GO:0031510">
    <property type="term" value="C:SUMO activating enzyme complex"/>
    <property type="evidence" value="ECO:0007669"/>
    <property type="project" value="TreeGrafter"/>
</dbReference>
<dbReference type="InterPro" id="IPR045886">
    <property type="entry name" value="ThiF/MoeB/HesA"/>
</dbReference>
<dbReference type="EMBL" id="LFZN01000094">
    <property type="protein sequence ID" value="KXS99314.1"/>
    <property type="molecule type" value="Genomic_DNA"/>
</dbReference>
<comment type="caution">
    <text evidence="9">The sequence shown here is derived from an EMBL/GenBank/DDBJ whole genome shotgun (WGS) entry which is preliminary data.</text>
</comment>
<evidence type="ECO:0000256" key="5">
    <source>
        <dbReference type="ARBA" id="ARBA00023242"/>
    </source>
</evidence>
<dbReference type="PANTHER" id="PTHR10953">
    <property type="entry name" value="UBIQUITIN-ACTIVATING ENZYME E1"/>
    <property type="match status" value="1"/>
</dbReference>
<dbReference type="SUPFAM" id="SSF69572">
    <property type="entry name" value="Activating enzymes of the ubiquitin-like proteins"/>
    <property type="match status" value="1"/>
</dbReference>
<comment type="subcellular location">
    <subcellularLocation>
        <location evidence="1">Nucleus</location>
    </subcellularLocation>
</comment>
<dbReference type="GO" id="GO:0005737">
    <property type="term" value="C:cytoplasm"/>
    <property type="evidence" value="ECO:0007669"/>
    <property type="project" value="TreeGrafter"/>
</dbReference>
<dbReference type="InterPro" id="IPR035985">
    <property type="entry name" value="Ubiquitin-activating_enz"/>
</dbReference>
<comment type="similarity">
    <text evidence="3">Belongs to the ubiquitin-activating E1 family.</text>
</comment>
<dbReference type="InterPro" id="IPR000011">
    <property type="entry name" value="UBQ/SUMO-activ_enz_E1-like"/>
</dbReference>
<evidence type="ECO:0000256" key="2">
    <source>
        <dbReference type="ARBA" id="ARBA00004718"/>
    </source>
</evidence>
<dbReference type="OrthoDB" id="1708823at2759"/>
<dbReference type="AlphaFoldDB" id="A0A139HA42"/>
<feature type="compositionally biased region" description="Polar residues" evidence="7">
    <location>
        <begin position="80"/>
        <end position="106"/>
    </location>
</feature>
<feature type="region of interest" description="Disordered" evidence="7">
    <location>
        <begin position="516"/>
        <end position="559"/>
    </location>
</feature>
<dbReference type="PRINTS" id="PR01849">
    <property type="entry name" value="UBIQUITINACT"/>
</dbReference>
<evidence type="ECO:0000256" key="3">
    <source>
        <dbReference type="ARBA" id="ARBA00005673"/>
    </source>
</evidence>
<feature type="domain" description="THIF-type NAD/FAD binding fold" evidence="8">
    <location>
        <begin position="116"/>
        <end position="442"/>
    </location>
</feature>
<feature type="region of interest" description="Disordered" evidence="7">
    <location>
        <begin position="80"/>
        <end position="108"/>
    </location>
</feature>
<evidence type="ECO:0000313" key="10">
    <source>
        <dbReference type="Proteomes" id="UP000070133"/>
    </source>
</evidence>
<keyword evidence="10" id="KW-1185">Reference proteome</keyword>
<dbReference type="STRING" id="321146.A0A139HA42"/>
<protein>
    <recommendedName>
        <fullName evidence="6">Ubiquitin-like 1-activating enzyme E1A</fullName>
    </recommendedName>
</protein>
<dbReference type="Pfam" id="PF00899">
    <property type="entry name" value="ThiF"/>
    <property type="match status" value="1"/>
</dbReference>
<evidence type="ECO:0000256" key="7">
    <source>
        <dbReference type="SAM" id="MobiDB-lite"/>
    </source>
</evidence>
<proteinExistence type="inferred from homology"/>
<feature type="compositionally biased region" description="Low complexity" evidence="7">
    <location>
        <begin position="549"/>
        <end position="559"/>
    </location>
</feature>
<accession>A0A139HA42</accession>
<keyword evidence="5" id="KW-0539">Nucleus</keyword>
<evidence type="ECO:0000256" key="4">
    <source>
        <dbReference type="ARBA" id="ARBA00022786"/>
    </source>
</evidence>
<keyword evidence="4" id="KW-0833">Ubl conjugation pathway</keyword>
<evidence type="ECO:0000259" key="8">
    <source>
        <dbReference type="Pfam" id="PF00899"/>
    </source>
</evidence>
<feature type="compositionally biased region" description="Polar residues" evidence="7">
    <location>
        <begin position="516"/>
        <end position="533"/>
    </location>
</feature>
<evidence type="ECO:0000313" key="9">
    <source>
        <dbReference type="EMBL" id="KXS99314.1"/>
    </source>
</evidence>
<sequence length="559" mass="60877">MRDVRGCVAGSRLLRADPRARAPARRDLHLHFQGDYQTHSSASRNIHPPRLARLGKMSAPGETSSAIQYPPQPEQHVNGINHSNGTEVPTQPANGVADGSTTTTAPGLSADDLALYDRQIRLWGAKAQQQIQSAKVLLVSLRALGTEIAKNLTLAGISQLTIVDNEPVTEEDLGSGFFLREEDINKPRGEAAVPRIQELNPRVKVTADGGLQELLIKDPMYYAQFECIIACDHDFMTLSMINTAARFASRPFYAAGIHGFYGYIFTDLVAHEFVVEREKSNKPTAVTAETLTRAVLGVTERKENNGKTTEIVKKCEIYCPFILANSSPLPLDVLNNRRKLKNVPPLLPCLRALFEFERELMHLPAATPQDLQRFAQLAKQKTAEMGLPAETLSGDFLRSFLQNVGAEITPTAAFVGGRLSEDVINVLGKREQPIQNFALFDGDSLDGKIYCLYTIPPEMAMGFDPNLPMHTVDMSGTMTGDMTGLNGMAGDMSGLNGMSMDMGINGMSSMQMPPMDMNTNMSASMPSNPTQEGAPQVTAEANANGKGETQQQTSQPQPS</sequence>
<dbReference type="PANTHER" id="PTHR10953:SF162">
    <property type="entry name" value="SUMO-ACTIVATING ENZYME SUBUNIT 1"/>
    <property type="match status" value="1"/>
</dbReference>
<reference evidence="9 10" key="1">
    <citation type="submission" date="2015-07" db="EMBL/GenBank/DDBJ databases">
        <title>Comparative genomics of the Sigatoka disease complex on banana suggests a link between parallel evolutionary changes in Pseudocercospora fijiensis and Pseudocercospora eumusae and increased virulence on the banana host.</title>
        <authorList>
            <person name="Chang T.-C."/>
            <person name="Salvucci A."/>
            <person name="Crous P.W."/>
            <person name="Stergiopoulos I."/>
        </authorList>
    </citation>
    <scope>NUCLEOTIDE SEQUENCE [LARGE SCALE GENOMIC DNA]</scope>
    <source>
        <strain evidence="9 10">CBS 114824</strain>
    </source>
</reference>
<organism evidence="9 10">
    <name type="scientific">Pseudocercospora eumusae</name>
    <dbReference type="NCBI Taxonomy" id="321146"/>
    <lineage>
        <taxon>Eukaryota</taxon>
        <taxon>Fungi</taxon>
        <taxon>Dikarya</taxon>
        <taxon>Ascomycota</taxon>
        <taxon>Pezizomycotina</taxon>
        <taxon>Dothideomycetes</taxon>
        <taxon>Dothideomycetidae</taxon>
        <taxon>Mycosphaerellales</taxon>
        <taxon>Mycosphaerellaceae</taxon>
        <taxon>Pseudocercospora</taxon>
    </lineage>
</organism>
<dbReference type="GO" id="GO:0019948">
    <property type="term" value="F:SUMO activating enzyme activity"/>
    <property type="evidence" value="ECO:0007669"/>
    <property type="project" value="TreeGrafter"/>
</dbReference>
<dbReference type="Proteomes" id="UP000070133">
    <property type="component" value="Unassembled WGS sequence"/>
</dbReference>
<dbReference type="Gene3D" id="3.40.50.720">
    <property type="entry name" value="NAD(P)-binding Rossmann-like Domain"/>
    <property type="match status" value="1"/>
</dbReference>
<name>A0A139HA42_9PEZI</name>
<gene>
    <name evidence="9" type="ORF">AC578_6714</name>
</gene>
<dbReference type="InterPro" id="IPR000594">
    <property type="entry name" value="ThiF_NAD_FAD-bd"/>
</dbReference>